<evidence type="ECO:0000313" key="1">
    <source>
        <dbReference type="EMBL" id="CAH2057312.1"/>
    </source>
</evidence>
<organism evidence="1 2">
    <name type="scientific">Thlaspi arvense</name>
    <name type="common">Field penny-cress</name>
    <dbReference type="NCBI Taxonomy" id="13288"/>
    <lineage>
        <taxon>Eukaryota</taxon>
        <taxon>Viridiplantae</taxon>
        <taxon>Streptophyta</taxon>
        <taxon>Embryophyta</taxon>
        <taxon>Tracheophyta</taxon>
        <taxon>Spermatophyta</taxon>
        <taxon>Magnoliopsida</taxon>
        <taxon>eudicotyledons</taxon>
        <taxon>Gunneridae</taxon>
        <taxon>Pentapetalae</taxon>
        <taxon>rosids</taxon>
        <taxon>malvids</taxon>
        <taxon>Brassicales</taxon>
        <taxon>Brassicaceae</taxon>
        <taxon>Thlaspideae</taxon>
        <taxon>Thlaspi</taxon>
    </lineage>
</organism>
<dbReference type="Proteomes" id="UP000836841">
    <property type="component" value="Unassembled WGS sequence"/>
</dbReference>
<gene>
    <name evidence="1" type="ORF">TAV2_LOCUS12138</name>
</gene>
<name>A0AAU9S360_THLAR</name>
<dbReference type="AlphaFoldDB" id="A0AAU9S360"/>
<evidence type="ECO:0000313" key="2">
    <source>
        <dbReference type="Proteomes" id="UP000836841"/>
    </source>
</evidence>
<sequence>MLKIEVRGPKCARRLADYLAELKEDAGIKNIMVLERVSMAGKPLVDLFVDAPTSHARVTAHRKLLNSILLQGKLLPLSYKYIVRNCTTKG</sequence>
<protein>
    <submittedName>
        <fullName evidence="1">Uncharacterized protein</fullName>
    </submittedName>
</protein>
<proteinExistence type="predicted"/>
<dbReference type="EMBL" id="CAJVSB020000660">
    <property type="protein sequence ID" value="CAH2057312.1"/>
    <property type="molecule type" value="Genomic_DNA"/>
</dbReference>
<reference evidence="1 2" key="1">
    <citation type="submission" date="2022-03" db="EMBL/GenBank/DDBJ databases">
        <authorList>
            <person name="Nunn A."/>
            <person name="Chopra R."/>
            <person name="Nunn A."/>
            <person name="Contreras Garrido A."/>
        </authorList>
    </citation>
    <scope>NUCLEOTIDE SEQUENCE [LARGE SCALE GENOMIC DNA]</scope>
</reference>
<comment type="caution">
    <text evidence="1">The sequence shown here is derived from an EMBL/GenBank/DDBJ whole genome shotgun (WGS) entry which is preliminary data.</text>
</comment>
<keyword evidence="2" id="KW-1185">Reference proteome</keyword>
<accession>A0AAU9S360</accession>